<name>Q9HJP5_THEAC</name>
<dbReference type="EnsemblBacteria" id="CAC12051">
    <property type="protein sequence ID" value="CAC12051"/>
    <property type="gene ID" value="CAC12051"/>
</dbReference>
<dbReference type="Proteomes" id="UP000001024">
    <property type="component" value="Chromosome"/>
</dbReference>
<dbReference type="AlphaFoldDB" id="Q9HJP5"/>
<reference evidence="1 2" key="1">
    <citation type="journal article" date="2000" name="Nature">
        <title>The genome sequence of the thermoacidophilic scavenger Thermoplasma acidophilum.</title>
        <authorList>
            <person name="Ruepp A."/>
            <person name="Graml W."/>
            <person name="Santos-Martinez M.L."/>
            <person name="Koretke K.K."/>
            <person name="Volker C."/>
            <person name="Mewes H.W."/>
            <person name="Frishman D."/>
            <person name="Stocker S."/>
            <person name="Lupas A.N."/>
            <person name="Baumeister W."/>
        </authorList>
    </citation>
    <scope>NUCLEOTIDE SEQUENCE [LARGE SCALE GENOMIC DNA]</scope>
    <source>
        <strain evidence="2">ATCC 25905 / DSM 1728 / JCM 9062 / NBRC 15155 / AMRC-C165</strain>
    </source>
</reference>
<dbReference type="STRING" id="273075.gene:9572138"/>
<evidence type="ECO:0000313" key="1">
    <source>
        <dbReference type="EMBL" id="CAC12051.1"/>
    </source>
</evidence>
<dbReference type="KEGG" id="tac:Ta0922"/>
<dbReference type="EMBL" id="AL445065">
    <property type="protein sequence ID" value="CAC12051.1"/>
    <property type="molecule type" value="Genomic_DNA"/>
</dbReference>
<proteinExistence type="predicted"/>
<gene>
    <name evidence="1" type="ordered locus">Ta0922</name>
</gene>
<dbReference type="PaxDb" id="273075-Ta0922"/>
<organism evidence="1 2">
    <name type="scientific">Thermoplasma acidophilum (strain ATCC 25905 / DSM 1728 / JCM 9062 / NBRC 15155 / AMRC-C165)</name>
    <dbReference type="NCBI Taxonomy" id="273075"/>
    <lineage>
        <taxon>Archaea</taxon>
        <taxon>Methanobacteriati</taxon>
        <taxon>Thermoplasmatota</taxon>
        <taxon>Thermoplasmata</taxon>
        <taxon>Thermoplasmatales</taxon>
        <taxon>Thermoplasmataceae</taxon>
        <taxon>Thermoplasma</taxon>
    </lineage>
</organism>
<sequence length="160" mass="17957">MREEVKTVIKVKTVGDVPAIVSARKSITEGKVKDAIISGYRDVKNDYMRYFGIQQAPDEGERLFIVNTLKGLGIDLPEESIVDGKFIIDRISGMDLASTDPKVACFVKIAEFYLKYYEKAKYSDSVIEDDGEIIERLTGIYNYMDITKLYFKGDDAGVGT</sequence>
<dbReference type="HOGENOM" id="CLU_121285_0_0_2"/>
<accession>Q9HJP5</accession>
<protein>
    <submittedName>
        <fullName evidence="1">Uncharacterized protein</fullName>
    </submittedName>
</protein>
<evidence type="ECO:0000313" key="2">
    <source>
        <dbReference type="Proteomes" id="UP000001024"/>
    </source>
</evidence>
<dbReference type="InParanoid" id="Q9HJP5"/>
<keyword evidence="2" id="KW-1185">Reference proteome</keyword>
<dbReference type="eggNOG" id="arCOG07397">
    <property type="taxonomic scope" value="Archaea"/>
</dbReference>